<dbReference type="STRING" id="35743.SAMN04487937_2714"/>
<keyword evidence="2" id="KW-1185">Reference proteome</keyword>
<dbReference type="EMBL" id="FOYN01000004">
    <property type="protein sequence ID" value="SFR55038.1"/>
    <property type="molecule type" value="Genomic_DNA"/>
</dbReference>
<dbReference type="AlphaFoldDB" id="A0A1I6HKU9"/>
<dbReference type="RefSeq" id="WP_092923354.1">
    <property type="nucleotide sequence ID" value="NZ_FOYN01000004.1"/>
</dbReference>
<evidence type="ECO:0000313" key="2">
    <source>
        <dbReference type="Proteomes" id="UP000198932"/>
    </source>
</evidence>
<dbReference type="Proteomes" id="UP000198932">
    <property type="component" value="Unassembled WGS sequence"/>
</dbReference>
<sequence length="159" mass="17880">MPEVVERETERTFEITDHTVRRIAVETGMSVLAKYECVDCGASANSVLVFDQLDCETGEFDRPEELGESPPPVDMRAHRDVEAIVDDLDSIEEVIDFERGPEDREITKYLRVEVEGSPGTYYLSPVIRDHDLRIVSAGVHPLGHLKVKLVPFERGGRNA</sequence>
<gene>
    <name evidence="1" type="ORF">SAMN04487937_2714</name>
</gene>
<name>A0A1I6HKU9_HALSD</name>
<dbReference type="OrthoDB" id="330045at2157"/>
<evidence type="ECO:0000313" key="1">
    <source>
        <dbReference type="EMBL" id="SFR55038.1"/>
    </source>
</evidence>
<protein>
    <submittedName>
        <fullName evidence="1">Uncharacterized protein</fullName>
    </submittedName>
</protein>
<organism evidence="1 2">
    <name type="scientific">Halorubrum sodomense</name>
    <dbReference type="NCBI Taxonomy" id="35743"/>
    <lineage>
        <taxon>Archaea</taxon>
        <taxon>Methanobacteriati</taxon>
        <taxon>Methanobacteriota</taxon>
        <taxon>Stenosarchaea group</taxon>
        <taxon>Halobacteria</taxon>
        <taxon>Halobacteriales</taxon>
        <taxon>Haloferacaceae</taxon>
        <taxon>Halorubrum</taxon>
    </lineage>
</organism>
<proteinExistence type="predicted"/>
<accession>A0A1I6HKU9</accession>
<reference evidence="2" key="1">
    <citation type="submission" date="2016-10" db="EMBL/GenBank/DDBJ databases">
        <authorList>
            <person name="Varghese N."/>
            <person name="Submissions S."/>
        </authorList>
    </citation>
    <scope>NUCLEOTIDE SEQUENCE [LARGE SCALE GENOMIC DNA]</scope>
    <source>
        <strain evidence="2">RD 26</strain>
    </source>
</reference>